<dbReference type="EMBL" id="MRDE01000081">
    <property type="protein sequence ID" value="OMH23029.1"/>
    <property type="molecule type" value="Genomic_DNA"/>
</dbReference>
<dbReference type="CDD" id="cd00090">
    <property type="entry name" value="HTH_ARSR"/>
    <property type="match status" value="1"/>
</dbReference>
<dbReference type="InterPro" id="IPR036390">
    <property type="entry name" value="WH_DNA-bd_sf"/>
</dbReference>
<evidence type="ECO:0008006" key="3">
    <source>
        <dbReference type="Google" id="ProtNLM"/>
    </source>
</evidence>
<comment type="caution">
    <text evidence="1">The sequence shown here is derived from an EMBL/GenBank/DDBJ whole genome shotgun (WGS) entry which is preliminary data.</text>
</comment>
<sequence length="197" mass="21516">MKTLAPQLTPFVRSDAVGAILAETLGHPDREVSLAELGRRTGASGPVVHREVGRLVESDVLRDRQEGRNRLVRANAEHPLFALMRDLIVATYGPIPVLRELFEDVGGVERLLIYGSWAARRAGESGAFPNDIDVLVVGNVPRRTLTKIATDASDRLDVPVSITRLLVEDWEAEDASPFVVTVRSRPTVDVMTSEVSG</sequence>
<dbReference type="InterPro" id="IPR036388">
    <property type="entry name" value="WH-like_DNA-bd_sf"/>
</dbReference>
<dbReference type="Proteomes" id="UP000187085">
    <property type="component" value="Unassembled WGS sequence"/>
</dbReference>
<keyword evidence="2" id="KW-1185">Reference proteome</keyword>
<dbReference type="Gene3D" id="1.10.10.10">
    <property type="entry name" value="Winged helix-like DNA-binding domain superfamily/Winged helix DNA-binding domain"/>
    <property type="match status" value="1"/>
</dbReference>
<accession>A0A1R1L6I3</accession>
<name>A0A1R1L6I3_9MICC</name>
<reference evidence="1 2" key="1">
    <citation type="submission" date="2016-12" db="EMBL/GenBank/DDBJ databases">
        <title>Draft genome of Tersicoccus phoenicis 1P05MA.</title>
        <authorList>
            <person name="Nakajima Y."/>
            <person name="Yoshizawa S."/>
            <person name="Nakamura K."/>
            <person name="Ogura Y."/>
            <person name="Hayashi T."/>
            <person name="Kogure K."/>
        </authorList>
    </citation>
    <scope>NUCLEOTIDE SEQUENCE [LARGE SCALE GENOMIC DNA]</scope>
    <source>
        <strain evidence="1 2">1p05MA</strain>
    </source>
</reference>
<dbReference type="OrthoDB" id="3526885at2"/>
<dbReference type="AlphaFoldDB" id="A0A1R1L6I3"/>
<dbReference type="RefSeq" id="WP_076705656.1">
    <property type="nucleotide sequence ID" value="NZ_MRDE01000081.1"/>
</dbReference>
<evidence type="ECO:0000313" key="1">
    <source>
        <dbReference type="EMBL" id="OMH23029.1"/>
    </source>
</evidence>
<dbReference type="SUPFAM" id="SSF46785">
    <property type="entry name" value="Winged helix' DNA-binding domain"/>
    <property type="match status" value="1"/>
</dbReference>
<dbReference type="InterPro" id="IPR011991">
    <property type="entry name" value="ArsR-like_HTH"/>
</dbReference>
<proteinExistence type="predicted"/>
<organism evidence="1 2">
    <name type="scientific">Tersicoccus phoenicis</name>
    <dbReference type="NCBI Taxonomy" id="554083"/>
    <lineage>
        <taxon>Bacteria</taxon>
        <taxon>Bacillati</taxon>
        <taxon>Actinomycetota</taxon>
        <taxon>Actinomycetes</taxon>
        <taxon>Micrococcales</taxon>
        <taxon>Micrococcaceae</taxon>
        <taxon>Tersicoccus</taxon>
    </lineage>
</organism>
<evidence type="ECO:0000313" key="2">
    <source>
        <dbReference type="Proteomes" id="UP000187085"/>
    </source>
</evidence>
<protein>
    <recommendedName>
        <fullName evidence="3">ArsR family transcriptional regulator</fullName>
    </recommendedName>
</protein>
<gene>
    <name evidence="1" type="ORF">BKD30_14225</name>
</gene>